<dbReference type="SUPFAM" id="SSF56935">
    <property type="entry name" value="Porins"/>
    <property type="match status" value="1"/>
</dbReference>
<dbReference type="OrthoDB" id="228981at2"/>
<name>A0A062U8X0_9PROT</name>
<protein>
    <recommendedName>
        <fullName evidence="5">Porin domain-containing protein</fullName>
    </recommendedName>
</protein>
<evidence type="ECO:0000256" key="1">
    <source>
        <dbReference type="SAM" id="Coils"/>
    </source>
</evidence>
<evidence type="ECO:0008006" key="5">
    <source>
        <dbReference type="Google" id="ProtNLM"/>
    </source>
</evidence>
<evidence type="ECO:0000256" key="2">
    <source>
        <dbReference type="SAM" id="SignalP"/>
    </source>
</evidence>
<dbReference type="STRING" id="1280946.HY29_04815"/>
<accession>A0A062U8X0</accession>
<dbReference type="PATRIC" id="fig|1280946.3.peg.3012"/>
<comment type="caution">
    <text evidence="3">The sequence shown here is derived from an EMBL/GenBank/DDBJ whole genome shotgun (WGS) entry which is preliminary data.</text>
</comment>
<dbReference type="Proteomes" id="UP000027037">
    <property type="component" value="Unassembled WGS sequence"/>
</dbReference>
<dbReference type="eggNOG" id="COG3637">
    <property type="taxonomic scope" value="Bacteria"/>
</dbReference>
<organism evidence="3 4">
    <name type="scientific">Hyphomonas beringensis</name>
    <dbReference type="NCBI Taxonomy" id="1280946"/>
    <lineage>
        <taxon>Bacteria</taxon>
        <taxon>Pseudomonadati</taxon>
        <taxon>Pseudomonadota</taxon>
        <taxon>Alphaproteobacteria</taxon>
        <taxon>Hyphomonadales</taxon>
        <taxon>Hyphomonadaceae</taxon>
        <taxon>Hyphomonas</taxon>
    </lineage>
</organism>
<keyword evidence="2" id="KW-0732">Signal</keyword>
<dbReference type="RefSeq" id="WP_034798368.1">
    <property type="nucleotide sequence ID" value="NZ_AWFF01000065.1"/>
</dbReference>
<feature type="signal peptide" evidence="2">
    <location>
        <begin position="1"/>
        <end position="24"/>
    </location>
</feature>
<dbReference type="EMBL" id="AWFF01000065">
    <property type="protein sequence ID" value="KCZ52605.1"/>
    <property type="molecule type" value="Genomic_DNA"/>
</dbReference>
<dbReference type="Gene3D" id="2.40.160.10">
    <property type="entry name" value="Porin"/>
    <property type="match status" value="1"/>
</dbReference>
<keyword evidence="4" id="KW-1185">Reference proteome</keyword>
<dbReference type="AlphaFoldDB" id="A0A062U8X0"/>
<feature type="chain" id="PRO_5001619033" description="Porin domain-containing protein" evidence="2">
    <location>
        <begin position="25"/>
        <end position="498"/>
    </location>
</feature>
<keyword evidence="1" id="KW-0175">Coiled coil</keyword>
<evidence type="ECO:0000313" key="4">
    <source>
        <dbReference type="Proteomes" id="UP000027037"/>
    </source>
</evidence>
<reference evidence="3 4" key="1">
    <citation type="journal article" date="2014" name="Antonie Van Leeuwenhoek">
        <title>Hyphomonas beringensis sp. nov. and Hyphomonas chukchiensis sp. nov., isolated from surface seawater of the Bering Sea and Chukchi Sea.</title>
        <authorList>
            <person name="Li C."/>
            <person name="Lai Q."/>
            <person name="Li G."/>
            <person name="Dong C."/>
            <person name="Wang J."/>
            <person name="Liao Y."/>
            <person name="Shao Z."/>
        </authorList>
    </citation>
    <scope>NUCLEOTIDE SEQUENCE [LARGE SCALE GENOMIC DNA]</scope>
    <source>
        <strain evidence="3 4">25B14_1</strain>
    </source>
</reference>
<evidence type="ECO:0000313" key="3">
    <source>
        <dbReference type="EMBL" id="KCZ52605.1"/>
    </source>
</evidence>
<gene>
    <name evidence="3" type="ORF">HY29_04815</name>
</gene>
<dbReference type="InterPro" id="IPR023614">
    <property type="entry name" value="Porin_dom_sf"/>
</dbReference>
<proteinExistence type="predicted"/>
<feature type="coiled-coil region" evidence="1">
    <location>
        <begin position="22"/>
        <end position="56"/>
    </location>
</feature>
<sequence length="498" mass="53935">MMNRVASSVFALAMSQVLLPAALAEDAETEALKARIEKLEADNAKLMAMVERLVDAAEIDRISPAPTATPDNGETTVEYRETPGAIGIDPSYGYKLTDHAEGVNKKRILQLKARQSGELDRVVTLSGGITAIADYQTSNRDDKFGYLMRHPTLNNQIGDTASEAVLHNATLAATANLTDDITAYIEFLYDPEQSFGSGTITSLTRNQVQLRRGYVMWGNLDKTPLYAAIGKMDTPFGMNDTVSPFTNSTVWHSFAGLAYGAEVGYLKDGLSLRAMAIQGGAQFRAANTSVDGTNVPSKLNNFAVDANYTADLGEGNDVMLGASYEHGSPYCQSYPVVHFNPCDDNNPAWSTYGAMDYGPFRILAEYAQTTDVWPGSEVPDLTNPLSQYAAQKTKSYMLGGRYGFGTEVEDGLMQSALSLEFSTFVAGDEGAPWENQDQWVLGYSRYLVANVNLFGELIHVDGYAPLNFVSGGNLDDGSTWSDRDGKTDVILVGAQAAF</sequence>